<comment type="caution">
    <text evidence="2">The sequence shown here is derived from an EMBL/GenBank/DDBJ whole genome shotgun (WGS) entry which is preliminary data.</text>
</comment>
<evidence type="ECO:0008006" key="4">
    <source>
        <dbReference type="Google" id="ProtNLM"/>
    </source>
</evidence>
<keyword evidence="1" id="KW-0472">Membrane</keyword>
<feature type="transmembrane region" description="Helical" evidence="1">
    <location>
        <begin position="21"/>
        <end position="45"/>
    </location>
</feature>
<accession>A0A9D1ZW83</accession>
<dbReference type="Proteomes" id="UP000886750">
    <property type="component" value="Unassembled WGS sequence"/>
</dbReference>
<name>A0A9D1ZW83_9FIRM</name>
<dbReference type="AlphaFoldDB" id="A0A9D1ZW83"/>
<feature type="transmembrane region" description="Helical" evidence="1">
    <location>
        <begin position="87"/>
        <end position="112"/>
    </location>
</feature>
<evidence type="ECO:0000313" key="3">
    <source>
        <dbReference type="Proteomes" id="UP000886750"/>
    </source>
</evidence>
<protein>
    <recommendedName>
        <fullName evidence="4">DUF4190 domain-containing protein</fullName>
    </recommendedName>
</protein>
<sequence length="117" mass="11794">MVWEKEMAAENGARKPANVCGIVGFALAAGGVAAFAVAAVCSALLCKDGYRLIAVLSVSAAICTAAAVAGFIFSCRGLVRRAERSRNVFALAGMLLGAVGILPAIVLLGAWLGSLLA</sequence>
<keyword evidence="1" id="KW-1133">Transmembrane helix</keyword>
<dbReference type="EMBL" id="DXCQ01000030">
    <property type="protein sequence ID" value="HIY96904.1"/>
    <property type="molecule type" value="Genomic_DNA"/>
</dbReference>
<organism evidence="2 3">
    <name type="scientific">Candidatus Borkfalkia excrementigallinarum</name>
    <dbReference type="NCBI Taxonomy" id="2838506"/>
    <lineage>
        <taxon>Bacteria</taxon>
        <taxon>Bacillati</taxon>
        <taxon>Bacillota</taxon>
        <taxon>Clostridia</taxon>
        <taxon>Christensenellales</taxon>
        <taxon>Christensenellaceae</taxon>
        <taxon>Candidatus Borkfalkia</taxon>
    </lineage>
</organism>
<evidence type="ECO:0000313" key="2">
    <source>
        <dbReference type="EMBL" id="HIY96904.1"/>
    </source>
</evidence>
<evidence type="ECO:0000256" key="1">
    <source>
        <dbReference type="SAM" id="Phobius"/>
    </source>
</evidence>
<keyword evidence="1" id="KW-0812">Transmembrane</keyword>
<gene>
    <name evidence="2" type="ORF">H9729_04380</name>
</gene>
<feature type="transmembrane region" description="Helical" evidence="1">
    <location>
        <begin position="51"/>
        <end position="75"/>
    </location>
</feature>
<reference evidence="2" key="1">
    <citation type="journal article" date="2021" name="PeerJ">
        <title>Extensive microbial diversity within the chicken gut microbiome revealed by metagenomics and culture.</title>
        <authorList>
            <person name="Gilroy R."/>
            <person name="Ravi A."/>
            <person name="Getino M."/>
            <person name="Pursley I."/>
            <person name="Horton D.L."/>
            <person name="Alikhan N.F."/>
            <person name="Baker D."/>
            <person name="Gharbi K."/>
            <person name="Hall N."/>
            <person name="Watson M."/>
            <person name="Adriaenssens E.M."/>
            <person name="Foster-Nyarko E."/>
            <person name="Jarju S."/>
            <person name="Secka A."/>
            <person name="Antonio M."/>
            <person name="Oren A."/>
            <person name="Chaudhuri R.R."/>
            <person name="La Ragione R."/>
            <person name="Hildebrand F."/>
            <person name="Pallen M.J."/>
        </authorList>
    </citation>
    <scope>NUCLEOTIDE SEQUENCE</scope>
    <source>
        <strain evidence="2">1345</strain>
    </source>
</reference>
<proteinExistence type="predicted"/>
<reference evidence="2" key="2">
    <citation type="submission" date="2021-04" db="EMBL/GenBank/DDBJ databases">
        <authorList>
            <person name="Gilroy R."/>
        </authorList>
    </citation>
    <scope>NUCLEOTIDE SEQUENCE</scope>
    <source>
        <strain evidence="2">1345</strain>
    </source>
</reference>